<evidence type="ECO:0000313" key="2">
    <source>
        <dbReference type="Proteomes" id="UP001153148"/>
    </source>
</evidence>
<comment type="caution">
    <text evidence="1">The sequence shown here is derived from an EMBL/GenBank/DDBJ whole genome shotgun (WGS) entry which is preliminary data.</text>
</comment>
<keyword evidence="2" id="KW-1185">Reference proteome</keyword>
<dbReference type="EMBL" id="CAJPIN010130530">
    <property type="protein sequence ID" value="CAG2069346.1"/>
    <property type="molecule type" value="Genomic_DNA"/>
</dbReference>
<dbReference type="Proteomes" id="UP001153148">
    <property type="component" value="Unassembled WGS sequence"/>
</dbReference>
<name>A0ABN7PV56_TIMPD</name>
<protein>
    <submittedName>
        <fullName evidence="1">Uncharacterized protein</fullName>
    </submittedName>
</protein>
<accession>A0ABN7PV56</accession>
<sequence>MSPLRQVFAGCH</sequence>
<proteinExistence type="predicted"/>
<reference evidence="1" key="1">
    <citation type="submission" date="2021-03" db="EMBL/GenBank/DDBJ databases">
        <authorList>
            <person name="Tran Van P."/>
        </authorList>
    </citation>
    <scope>NUCLEOTIDE SEQUENCE</scope>
</reference>
<organism evidence="1 2">
    <name type="scientific">Timema podura</name>
    <name type="common">Walking stick</name>
    <dbReference type="NCBI Taxonomy" id="61482"/>
    <lineage>
        <taxon>Eukaryota</taxon>
        <taxon>Metazoa</taxon>
        <taxon>Ecdysozoa</taxon>
        <taxon>Arthropoda</taxon>
        <taxon>Hexapoda</taxon>
        <taxon>Insecta</taxon>
        <taxon>Pterygota</taxon>
        <taxon>Neoptera</taxon>
        <taxon>Polyneoptera</taxon>
        <taxon>Phasmatodea</taxon>
        <taxon>Timematodea</taxon>
        <taxon>Timematoidea</taxon>
        <taxon>Timematidae</taxon>
        <taxon>Timema</taxon>
    </lineage>
</organism>
<gene>
    <name evidence="1" type="ORF">TPAB3V08_LOCUS16288</name>
</gene>
<evidence type="ECO:0000313" key="1">
    <source>
        <dbReference type="EMBL" id="CAG2069346.1"/>
    </source>
</evidence>